<keyword evidence="15 19" id="KW-0496">Mitochondrion</keyword>
<dbReference type="InterPro" id="IPR001505">
    <property type="entry name" value="Copper_CuA"/>
</dbReference>
<dbReference type="PANTHER" id="PTHR22888:SF9">
    <property type="entry name" value="CYTOCHROME C OXIDASE SUBUNIT 2"/>
    <property type="match status" value="1"/>
</dbReference>
<keyword evidence="6 15" id="KW-0812">Transmembrane</keyword>
<dbReference type="InterPro" id="IPR045187">
    <property type="entry name" value="CcO_II"/>
</dbReference>
<evidence type="ECO:0000256" key="9">
    <source>
        <dbReference type="ARBA" id="ARBA00022967"/>
    </source>
</evidence>
<dbReference type="PROSITE" id="PS50999">
    <property type="entry name" value="COX2_TM"/>
    <property type="match status" value="1"/>
</dbReference>
<keyword evidence="9" id="KW-1278">Translocase</keyword>
<feature type="transmembrane region" description="Helical" evidence="16">
    <location>
        <begin position="23"/>
        <end position="43"/>
    </location>
</feature>
<dbReference type="Pfam" id="PF02790">
    <property type="entry name" value="COX2_TM"/>
    <property type="match status" value="1"/>
</dbReference>
<gene>
    <name evidence="19" type="primary">COX2</name>
</gene>
<dbReference type="PRINTS" id="PR01166">
    <property type="entry name" value="CYCOXIDASEII"/>
</dbReference>
<evidence type="ECO:0000259" key="18">
    <source>
        <dbReference type="PROSITE" id="PS50999"/>
    </source>
</evidence>
<feature type="domain" description="Cytochrome oxidase subunit II copper A binding" evidence="17">
    <location>
        <begin position="92"/>
        <end position="230"/>
    </location>
</feature>
<dbReference type="EMBL" id="HM856635">
    <property type="protein sequence ID" value="ADL62592.1"/>
    <property type="molecule type" value="Genomic_DNA"/>
</dbReference>
<accession>F4ZG71</accession>
<geneLocation type="mitochondrion" evidence="19"/>
<comment type="subcellular location">
    <subcellularLocation>
        <location evidence="1">Membrane</location>
        <topology evidence="1">Multi-pass membrane protein</topology>
    </subcellularLocation>
    <subcellularLocation>
        <location evidence="15">Mitochondrion inner membrane</location>
        <topology evidence="15">Multi-pass membrane protein</topology>
    </subcellularLocation>
</comment>
<dbReference type="InterPro" id="IPR008972">
    <property type="entry name" value="Cupredoxin"/>
</dbReference>
<evidence type="ECO:0000256" key="15">
    <source>
        <dbReference type="RuleBase" id="RU000457"/>
    </source>
</evidence>
<reference evidence="19" key="1">
    <citation type="journal article" date="2011" name="Mol. Biol. Evol.">
        <title>Novel protein genes in animal mtDNA: a new sex determination system in freshwater mussels (Bivalvia: Unionoida)?</title>
        <authorList>
            <person name="Breton S."/>
            <person name="Stewart D.T."/>
            <person name="Shepardson S."/>
            <person name="Trdan R.J."/>
            <person name="Bogan A.E."/>
            <person name="Chapman E.G."/>
            <person name="Ruminas A.J."/>
            <person name="Piontkivska H."/>
            <person name="Hoeh W.R."/>
        </authorList>
    </citation>
    <scope>NUCLEOTIDE SEQUENCE</scope>
    <source>
        <strain evidence="19">14GCP2-88</strain>
    </source>
</reference>
<dbReference type="AlphaFoldDB" id="F4ZG71"/>
<evidence type="ECO:0000256" key="5">
    <source>
        <dbReference type="ARBA" id="ARBA00022660"/>
    </source>
</evidence>
<evidence type="ECO:0000256" key="13">
    <source>
        <dbReference type="ARBA" id="ARBA00023136"/>
    </source>
</evidence>
<dbReference type="GO" id="GO:0004129">
    <property type="term" value="F:cytochrome-c oxidase activity"/>
    <property type="evidence" value="ECO:0007669"/>
    <property type="project" value="UniProtKB-EC"/>
</dbReference>
<evidence type="ECO:0000256" key="2">
    <source>
        <dbReference type="ARBA" id="ARBA00007866"/>
    </source>
</evidence>
<keyword evidence="4 15" id="KW-0813">Transport</keyword>
<evidence type="ECO:0000256" key="3">
    <source>
        <dbReference type="ARBA" id="ARBA00015946"/>
    </source>
</evidence>
<feature type="domain" description="Cytochrome oxidase subunit II transmembrane region profile" evidence="18">
    <location>
        <begin position="1"/>
        <end position="91"/>
    </location>
</feature>
<dbReference type="SUPFAM" id="SSF81464">
    <property type="entry name" value="Cytochrome c oxidase subunit II-like, transmembrane region"/>
    <property type="match status" value="1"/>
</dbReference>
<dbReference type="GO" id="GO:0042773">
    <property type="term" value="P:ATP synthesis coupled electron transport"/>
    <property type="evidence" value="ECO:0007669"/>
    <property type="project" value="TreeGrafter"/>
</dbReference>
<evidence type="ECO:0000256" key="14">
    <source>
        <dbReference type="ARBA" id="ARBA00049512"/>
    </source>
</evidence>
<feature type="transmembrane region" description="Helical" evidence="16">
    <location>
        <begin position="252"/>
        <end position="278"/>
    </location>
</feature>
<dbReference type="InterPro" id="IPR034210">
    <property type="entry name" value="CcO_II_C"/>
</dbReference>
<dbReference type="GeneID" id="10549152"/>
<dbReference type="InterPro" id="IPR002429">
    <property type="entry name" value="CcO_II-like_C"/>
</dbReference>
<evidence type="ECO:0000256" key="10">
    <source>
        <dbReference type="ARBA" id="ARBA00022982"/>
    </source>
</evidence>
<dbReference type="Pfam" id="PF00116">
    <property type="entry name" value="COX2"/>
    <property type="match status" value="1"/>
</dbReference>
<name>F4ZG71_9BIVA</name>
<comment type="similarity">
    <text evidence="2 15">Belongs to the cytochrome c oxidase subunit 2 family.</text>
</comment>
<evidence type="ECO:0000256" key="4">
    <source>
        <dbReference type="ARBA" id="ARBA00022448"/>
    </source>
</evidence>
<evidence type="ECO:0000259" key="17">
    <source>
        <dbReference type="PROSITE" id="PS50857"/>
    </source>
</evidence>
<keyword evidence="7 15" id="KW-0479">Metal-binding</keyword>
<keyword evidence="10 15" id="KW-0249">Electron transport</keyword>
<evidence type="ECO:0000256" key="6">
    <source>
        <dbReference type="ARBA" id="ARBA00022692"/>
    </source>
</evidence>
<dbReference type="Gene3D" id="1.10.287.90">
    <property type="match status" value="1"/>
</dbReference>
<keyword evidence="12 15" id="KW-0186">Copper</keyword>
<keyword evidence="13 15" id="KW-0472">Membrane</keyword>
<dbReference type="CDD" id="cd13912">
    <property type="entry name" value="CcO_II_C"/>
    <property type="match status" value="1"/>
</dbReference>
<evidence type="ECO:0000256" key="7">
    <source>
        <dbReference type="ARBA" id="ARBA00022723"/>
    </source>
</evidence>
<dbReference type="PROSITE" id="PS50857">
    <property type="entry name" value="COX2_CUA"/>
    <property type="match status" value="1"/>
</dbReference>
<protein>
    <recommendedName>
        <fullName evidence="3 15">Cytochrome c oxidase subunit 2</fullName>
    </recommendedName>
</protein>
<dbReference type="InterPro" id="IPR011759">
    <property type="entry name" value="Cyt_c_oxidase_su2_TM_dom"/>
</dbReference>
<evidence type="ECO:0000256" key="8">
    <source>
        <dbReference type="ARBA" id="ARBA00022842"/>
    </source>
</evidence>
<feature type="transmembrane region" description="Helical" evidence="16">
    <location>
        <begin position="64"/>
        <end position="85"/>
    </location>
</feature>
<dbReference type="RefSeq" id="YP_004425004.1">
    <property type="nucleotide sequence ID" value="NC_015477.1"/>
</dbReference>
<keyword evidence="5 15" id="KW-0679">Respiratory chain</keyword>
<sequence length="420" mass="47880">MSLWGQAGLQEGSSVMGVEIQSLYDHAMLTMGTVLVFVMVMVMKLAMNKFFCSKYLDNQWLETLWTIFPVCLLLLLGLPSIKLLYLMDELDMPEATVKVIGHQWYWSYEYSDSFGSTYSFDSYMEYSGEGEMALKSTYRLLEVNNRCVVASLLPMRVLVTSEDVVHSWSIPSAGIKVDGIPGRINQVGLYFIYTGVFYGQCSELCGVNHSYMPVCVEAVSIEAFTDWIFGNHSLNSNNNSNSSNWFFSGVSFIWGCICKVGGCFYILAVGAGSLYVWWWKKFFYYGMYLPLKFTLTAGWGLVKWATIKCLLLGKWVVWFLISPIDASVYAVTYVVQQIYGMIWFAVTKPIEFSSLLAKSMYSGVHKTVLFIVQGSVFLYNAMMMSMSSFVDDEFKKVVVERVSSGTRKFLWIVQEYYKNR</sequence>
<dbReference type="InterPro" id="IPR036257">
    <property type="entry name" value="Cyt_c_oxidase_su2_TM_sf"/>
</dbReference>
<comment type="function">
    <text evidence="15">Component of the cytochrome c oxidase, the last enzyme in the mitochondrial electron transport chain which drives oxidative phosphorylation. The respiratory chain contains 3 multisubunit complexes succinate dehydrogenase (complex II, CII), ubiquinol-cytochrome c oxidoreductase (cytochrome b-c1 complex, complex III, CIII) and cytochrome c oxidase (complex IV, CIV), that cooperate to transfer electrons derived from NADH and succinate to molecular oxygen, creating an electrochemical gradient over the inner membrane that drives transmembrane transport and the ATP synthase. Cytochrome c oxidase is the component of the respiratory chain that catalyzes the reduction of oxygen to water. Electrons originating from reduced cytochrome c in the intermembrane space (IMS) are transferred via the dinuclear copper A center (CU(A)) of subunit 2 and heme A of subunit 1 to the active site in subunit 1, a binuclear center (BNC) formed by heme A3 and copper B (CU(B)). The BNC reduces molecular oxygen to 2 water molecules using 4 electrons from cytochrome c in the IMS and 4 protons from the mitochondrial matrix.</text>
</comment>
<evidence type="ECO:0000256" key="16">
    <source>
        <dbReference type="SAM" id="Phobius"/>
    </source>
</evidence>
<dbReference type="PANTHER" id="PTHR22888">
    <property type="entry name" value="CYTOCHROME C OXIDASE, SUBUNIT II"/>
    <property type="match status" value="1"/>
</dbReference>
<keyword evidence="15" id="KW-0999">Mitochondrion inner membrane</keyword>
<dbReference type="PROSITE" id="PS00078">
    <property type="entry name" value="COX2"/>
    <property type="match status" value="1"/>
</dbReference>
<feature type="transmembrane region" description="Helical" evidence="16">
    <location>
        <begin position="367"/>
        <end position="390"/>
    </location>
</feature>
<evidence type="ECO:0000256" key="11">
    <source>
        <dbReference type="ARBA" id="ARBA00022989"/>
    </source>
</evidence>
<dbReference type="Gene3D" id="2.60.40.420">
    <property type="entry name" value="Cupredoxins - blue copper proteins"/>
    <property type="match status" value="1"/>
</dbReference>
<keyword evidence="11 16" id="KW-1133">Transmembrane helix</keyword>
<evidence type="ECO:0000313" key="19">
    <source>
        <dbReference type="EMBL" id="ADL62592.1"/>
    </source>
</evidence>
<comment type="cofactor">
    <cofactor evidence="15">
        <name>Cu cation</name>
        <dbReference type="ChEBI" id="CHEBI:23378"/>
    </cofactor>
    <text evidence="15">Binds a copper A center.</text>
</comment>
<organism evidence="19">
    <name type="scientific">Utterbackia peninsularis</name>
    <name type="common">peninsular floater</name>
    <dbReference type="NCBI Taxonomy" id="872316"/>
    <lineage>
        <taxon>Eukaryota</taxon>
        <taxon>Metazoa</taxon>
        <taxon>Spiralia</taxon>
        <taxon>Lophotrochozoa</taxon>
        <taxon>Mollusca</taxon>
        <taxon>Bivalvia</taxon>
        <taxon>Autobranchia</taxon>
        <taxon>Heteroconchia</taxon>
        <taxon>Palaeoheterodonta</taxon>
        <taxon>Unionida</taxon>
        <taxon>Unionoidea</taxon>
        <taxon>Unionidae</taxon>
        <taxon>Anodontinae</taxon>
        <taxon>Utterbackia</taxon>
    </lineage>
</organism>
<evidence type="ECO:0000256" key="1">
    <source>
        <dbReference type="ARBA" id="ARBA00004141"/>
    </source>
</evidence>
<dbReference type="SUPFAM" id="SSF49503">
    <property type="entry name" value="Cupredoxins"/>
    <property type="match status" value="1"/>
</dbReference>
<proteinExistence type="inferred from homology"/>
<evidence type="ECO:0000256" key="12">
    <source>
        <dbReference type="ARBA" id="ARBA00023008"/>
    </source>
</evidence>
<keyword evidence="8" id="KW-0460">Magnesium</keyword>
<dbReference type="CTD" id="4513"/>
<comment type="catalytic activity">
    <reaction evidence="14">
        <text>4 Fe(II)-[cytochrome c] + O2 + 8 H(+)(in) = 4 Fe(III)-[cytochrome c] + 2 H2O + 4 H(+)(out)</text>
        <dbReference type="Rhea" id="RHEA:11436"/>
        <dbReference type="Rhea" id="RHEA-COMP:10350"/>
        <dbReference type="Rhea" id="RHEA-COMP:14399"/>
        <dbReference type="ChEBI" id="CHEBI:15377"/>
        <dbReference type="ChEBI" id="CHEBI:15378"/>
        <dbReference type="ChEBI" id="CHEBI:15379"/>
        <dbReference type="ChEBI" id="CHEBI:29033"/>
        <dbReference type="ChEBI" id="CHEBI:29034"/>
        <dbReference type="EC" id="7.1.1.9"/>
    </reaction>
    <physiologicalReaction direction="left-to-right" evidence="14">
        <dbReference type="Rhea" id="RHEA:11437"/>
    </physiologicalReaction>
</comment>
<dbReference type="GO" id="GO:0005743">
    <property type="term" value="C:mitochondrial inner membrane"/>
    <property type="evidence" value="ECO:0007669"/>
    <property type="project" value="UniProtKB-SubCell"/>
</dbReference>
<dbReference type="GO" id="GO:0005507">
    <property type="term" value="F:copper ion binding"/>
    <property type="evidence" value="ECO:0007669"/>
    <property type="project" value="InterPro"/>
</dbReference>